<evidence type="ECO:0000256" key="12">
    <source>
        <dbReference type="HAMAP-Rule" id="MF_00111"/>
    </source>
</evidence>
<name>A0A1F6N0F1_9BACT</name>
<dbReference type="GO" id="GO:0019277">
    <property type="term" value="P:UDP-N-acetylgalactosamine biosynthetic process"/>
    <property type="evidence" value="ECO:0007669"/>
    <property type="project" value="InterPro"/>
</dbReference>
<feature type="binding site" evidence="12">
    <location>
        <begin position="22"/>
        <end position="23"/>
    </location>
    <ligand>
        <name>phosphoenolpyruvate</name>
        <dbReference type="ChEBI" id="CHEBI:58702"/>
    </ligand>
</feature>
<evidence type="ECO:0000256" key="6">
    <source>
        <dbReference type="ARBA" id="ARBA00022960"/>
    </source>
</evidence>
<evidence type="ECO:0000313" key="14">
    <source>
        <dbReference type="EMBL" id="OGH77364.1"/>
    </source>
</evidence>
<dbReference type="AlphaFoldDB" id="A0A1F6N0F1"/>
<dbReference type="InterPro" id="IPR050068">
    <property type="entry name" value="MurA_subfamily"/>
</dbReference>
<comment type="caution">
    <text evidence="14">The sequence shown here is derived from an EMBL/GenBank/DDBJ whole genome shotgun (WGS) entry which is preliminary data.</text>
</comment>
<accession>A0A1F6N0F1</accession>
<evidence type="ECO:0000256" key="7">
    <source>
        <dbReference type="ARBA" id="ARBA00022984"/>
    </source>
</evidence>
<dbReference type="HAMAP" id="MF_00111">
    <property type="entry name" value="MurA"/>
    <property type="match status" value="1"/>
</dbReference>
<dbReference type="NCBIfam" id="NF006873">
    <property type="entry name" value="PRK09369.1"/>
    <property type="match status" value="1"/>
</dbReference>
<comment type="pathway">
    <text evidence="2 12">Cell wall biogenesis; peptidoglycan biosynthesis.</text>
</comment>
<dbReference type="InterPro" id="IPR005750">
    <property type="entry name" value="UDP_GlcNAc_COvinyl_MurA"/>
</dbReference>
<dbReference type="InterPro" id="IPR036968">
    <property type="entry name" value="Enolpyruvate_Tfrase_sf"/>
</dbReference>
<dbReference type="InterPro" id="IPR001986">
    <property type="entry name" value="Enolpyruvate_Tfrase_dom"/>
</dbReference>
<comment type="caution">
    <text evidence="12">Lacks conserved residue(s) required for the propagation of feature annotation.</text>
</comment>
<dbReference type="GO" id="GO:0005737">
    <property type="term" value="C:cytoplasm"/>
    <property type="evidence" value="ECO:0007669"/>
    <property type="project" value="UniProtKB-SubCell"/>
</dbReference>
<evidence type="ECO:0000256" key="9">
    <source>
        <dbReference type="ARBA" id="ARBA00023316"/>
    </source>
</evidence>
<feature type="binding site" evidence="12">
    <location>
        <position position="314"/>
    </location>
    <ligand>
        <name>UDP-N-acetyl-alpha-D-glucosamine</name>
        <dbReference type="ChEBI" id="CHEBI:57705"/>
    </ligand>
</feature>
<dbReference type="GO" id="GO:0008760">
    <property type="term" value="F:UDP-N-acetylglucosamine 1-carboxyvinyltransferase activity"/>
    <property type="evidence" value="ECO:0007669"/>
    <property type="project" value="UniProtKB-UniRule"/>
</dbReference>
<dbReference type="GO" id="GO:0009252">
    <property type="term" value="P:peptidoglycan biosynthetic process"/>
    <property type="evidence" value="ECO:0007669"/>
    <property type="project" value="UniProtKB-UniRule"/>
</dbReference>
<dbReference type="Gene3D" id="3.65.10.10">
    <property type="entry name" value="Enolpyruvate transferase domain"/>
    <property type="match status" value="2"/>
</dbReference>
<keyword evidence="3 12" id="KW-0963">Cytoplasm</keyword>
<evidence type="ECO:0000256" key="5">
    <source>
        <dbReference type="ARBA" id="ARBA00022679"/>
    </source>
</evidence>
<sequence length="428" mass="46096">MAKFVIEGGQPLNGEIEPIGNKNAVLKMMAAALLTTETVIINNVPAISDVLVMAEILQDLGATVIHDKKNKILEINAASVKKTVIKSELAKKLRASNTLLGPLLARFGTVTSTLPGGDKIGPREMNAHFDGLSQLGAHISFLSDDIFCLKGRLRGQSVFLYEPSVTATENVMLAAVLTSGTTTVDNAAAEPHVRALAEMLNSMGAKIQGAGTNRLIIEGVKKIAGTTVTTPPDFIYIGTMIVLAIITGGELKIRNVSAADIKPFEYFFGKLGARWHFQENVLIVPSRQTKKITDPVWARTKGIYSQPWPCFPSDMMSLMIVLATQVKGSMLFFEKMYPGRMFFADYLNGLGANIVIADPHRVIVNGSSILRGGKLFAPDLRAGMAHVAAGLIAHGNTTVEAVEHIDRGYPMIETTLQSLGAKIIRSQS</sequence>
<protein>
    <recommendedName>
        <fullName evidence="12">UDP-N-acetylglucosamine 1-carboxyvinyltransferase</fullName>
        <ecNumber evidence="12">2.5.1.7</ecNumber>
    </recommendedName>
    <alternativeName>
        <fullName evidence="12">Enoylpyruvate transferase</fullName>
    </alternativeName>
    <alternativeName>
        <fullName evidence="12">UDP-N-acetylglucosamine enolpyruvyl transferase</fullName>
        <shortName evidence="12">EPT</shortName>
    </alternativeName>
</protein>
<dbReference type="Pfam" id="PF00275">
    <property type="entry name" value="EPSP_synthase"/>
    <property type="match status" value="1"/>
</dbReference>
<organism evidence="14 15">
    <name type="scientific">Candidatus Magasanikbacteria bacterium RIFCSPLOWO2_01_FULL_40_15</name>
    <dbReference type="NCBI Taxonomy" id="1798686"/>
    <lineage>
        <taxon>Bacteria</taxon>
        <taxon>Candidatus Magasanikiibacteriota</taxon>
    </lineage>
</organism>
<feature type="active site" description="Proton donor" evidence="12">
    <location>
        <position position="118"/>
    </location>
</feature>
<keyword evidence="8 12" id="KW-0131">Cell cycle</keyword>
<gene>
    <name evidence="12" type="primary">murA</name>
    <name evidence="14" type="ORF">A2983_01520</name>
</gene>
<comment type="similarity">
    <text evidence="10 12">Belongs to the EPSP synthase family. MurA subfamily.</text>
</comment>
<comment type="function">
    <text evidence="12">Cell wall formation. Adds enolpyruvyl to UDP-N-acetylglucosamine.</text>
</comment>
<keyword evidence="5 12" id="KW-0808">Transferase</keyword>
<dbReference type="EMBL" id="MFQH01000024">
    <property type="protein sequence ID" value="OGH77364.1"/>
    <property type="molecule type" value="Genomic_DNA"/>
</dbReference>
<dbReference type="PANTHER" id="PTHR43783">
    <property type="entry name" value="UDP-N-ACETYLGLUCOSAMINE 1-CARBOXYVINYLTRANSFERASE"/>
    <property type="match status" value="1"/>
</dbReference>
<dbReference type="PANTHER" id="PTHR43783:SF1">
    <property type="entry name" value="UDP-N-ACETYLGLUCOSAMINE 1-CARBOXYVINYLTRANSFERASE"/>
    <property type="match status" value="1"/>
</dbReference>
<evidence type="ECO:0000313" key="15">
    <source>
        <dbReference type="Proteomes" id="UP000177040"/>
    </source>
</evidence>
<keyword evidence="4 12" id="KW-0132">Cell division</keyword>
<dbReference type="GO" id="GO:0051301">
    <property type="term" value="P:cell division"/>
    <property type="evidence" value="ECO:0007669"/>
    <property type="project" value="UniProtKB-KW"/>
</dbReference>
<dbReference type="Proteomes" id="UP000177040">
    <property type="component" value="Unassembled WGS sequence"/>
</dbReference>
<dbReference type="EC" id="2.5.1.7" evidence="12"/>
<evidence type="ECO:0000256" key="10">
    <source>
        <dbReference type="ARBA" id="ARBA00038367"/>
    </source>
</evidence>
<evidence type="ECO:0000256" key="3">
    <source>
        <dbReference type="ARBA" id="ARBA00022490"/>
    </source>
</evidence>
<keyword evidence="9 12" id="KW-0961">Cell wall biogenesis/degradation</keyword>
<dbReference type="GO" id="GO:0008360">
    <property type="term" value="P:regulation of cell shape"/>
    <property type="evidence" value="ECO:0007669"/>
    <property type="project" value="UniProtKB-KW"/>
</dbReference>
<evidence type="ECO:0000259" key="13">
    <source>
        <dbReference type="Pfam" id="PF00275"/>
    </source>
</evidence>
<dbReference type="SUPFAM" id="SSF55205">
    <property type="entry name" value="EPT/RTPC-like"/>
    <property type="match status" value="1"/>
</dbReference>
<keyword evidence="7 12" id="KW-0573">Peptidoglycan synthesis</keyword>
<dbReference type="InterPro" id="IPR013792">
    <property type="entry name" value="RNA3'P_cycl/enolpyr_Trfase_a/b"/>
</dbReference>
<dbReference type="GO" id="GO:0071555">
    <property type="term" value="P:cell wall organization"/>
    <property type="evidence" value="ECO:0007669"/>
    <property type="project" value="UniProtKB-KW"/>
</dbReference>
<evidence type="ECO:0000256" key="8">
    <source>
        <dbReference type="ARBA" id="ARBA00023306"/>
    </source>
</evidence>
<evidence type="ECO:0000256" key="11">
    <source>
        <dbReference type="ARBA" id="ARBA00047527"/>
    </source>
</evidence>
<feature type="binding site" evidence="12">
    <location>
        <position position="336"/>
    </location>
    <ligand>
        <name>UDP-N-acetyl-alpha-D-glucosamine</name>
        <dbReference type="ChEBI" id="CHEBI:57705"/>
    </ligand>
</feature>
<evidence type="ECO:0000256" key="4">
    <source>
        <dbReference type="ARBA" id="ARBA00022618"/>
    </source>
</evidence>
<dbReference type="UniPathway" id="UPA00219"/>
<feature type="domain" description="Enolpyruvate transferase" evidence="13">
    <location>
        <begin position="7"/>
        <end position="416"/>
    </location>
</feature>
<dbReference type="CDD" id="cd01555">
    <property type="entry name" value="UdpNAET"/>
    <property type="match status" value="1"/>
</dbReference>
<comment type="subcellular location">
    <subcellularLocation>
        <location evidence="1 12">Cytoplasm</location>
    </subcellularLocation>
</comment>
<reference evidence="14 15" key="1">
    <citation type="journal article" date="2016" name="Nat. Commun.">
        <title>Thousands of microbial genomes shed light on interconnected biogeochemical processes in an aquifer system.</title>
        <authorList>
            <person name="Anantharaman K."/>
            <person name="Brown C.T."/>
            <person name="Hug L.A."/>
            <person name="Sharon I."/>
            <person name="Castelle C.J."/>
            <person name="Probst A.J."/>
            <person name="Thomas B.C."/>
            <person name="Singh A."/>
            <person name="Wilkins M.J."/>
            <person name="Karaoz U."/>
            <person name="Brodie E.L."/>
            <person name="Williams K.H."/>
            <person name="Hubbard S.S."/>
            <person name="Banfield J.F."/>
        </authorList>
    </citation>
    <scope>NUCLEOTIDE SEQUENCE [LARGE SCALE GENOMIC DNA]</scope>
</reference>
<evidence type="ECO:0000256" key="1">
    <source>
        <dbReference type="ARBA" id="ARBA00004496"/>
    </source>
</evidence>
<feature type="binding site" evidence="12">
    <location>
        <position position="94"/>
    </location>
    <ligand>
        <name>UDP-N-acetyl-alpha-D-glucosamine</name>
        <dbReference type="ChEBI" id="CHEBI:57705"/>
    </ligand>
</feature>
<keyword evidence="6 12" id="KW-0133">Cell shape</keyword>
<dbReference type="NCBIfam" id="TIGR01072">
    <property type="entry name" value="murA"/>
    <property type="match status" value="1"/>
</dbReference>
<evidence type="ECO:0000256" key="2">
    <source>
        <dbReference type="ARBA" id="ARBA00004752"/>
    </source>
</evidence>
<proteinExistence type="inferred from homology"/>
<comment type="catalytic activity">
    <reaction evidence="11 12">
        <text>phosphoenolpyruvate + UDP-N-acetyl-alpha-D-glucosamine = UDP-N-acetyl-3-O-(1-carboxyvinyl)-alpha-D-glucosamine + phosphate</text>
        <dbReference type="Rhea" id="RHEA:18681"/>
        <dbReference type="ChEBI" id="CHEBI:43474"/>
        <dbReference type="ChEBI" id="CHEBI:57705"/>
        <dbReference type="ChEBI" id="CHEBI:58702"/>
        <dbReference type="ChEBI" id="CHEBI:68483"/>
        <dbReference type="EC" id="2.5.1.7"/>
    </reaction>
</comment>